<gene>
    <name evidence="5" type="ORF">CRE_24581</name>
</gene>
<dbReference type="GO" id="GO:0008270">
    <property type="term" value="F:zinc ion binding"/>
    <property type="evidence" value="ECO:0007669"/>
    <property type="project" value="UniProtKB-KW"/>
</dbReference>
<sequence length="406" mass="46607">MIHLESLICYACQTEHTRNLFDEKERRAVVGTCGHSVCLTCSRADKNCPLCRKPDAFIHGTVNYEAMRQIEEFKTKAFEIFGKWWKTLVGLWDFGILEICISLLQETGIGVCSSCSSEEVLRICVTCQQAQNLKDVNLTNFFLCHKCADEKIERSSGGGTVHYCDKIEAKEWMRGAQNVQCYNCQQETDDPHVCTSCFHASTNNINVDTFSVCADCVIENHRGHVTTKTAEDYSIRHNTVGIVEKLLMIKLRSLEEKIGMKCKLRQMRLNLSAREALYWASCHYPLYTEEDCPEPKLIGRPKICEGQVEDILVNVKKQYGKLEMVESTCPCVEIWNEIVRLNIFDIHRLPPHFLAMAQKPKSEEDLDGCPYDFETSRKYREQLLTIIEKGEVLTEPHESIYVLYDN</sequence>
<dbReference type="Gene3D" id="3.30.40.10">
    <property type="entry name" value="Zinc/RING finger domain, C3HC4 (zinc finger)"/>
    <property type="match status" value="1"/>
</dbReference>
<dbReference type="SMART" id="SM00184">
    <property type="entry name" value="RING"/>
    <property type="match status" value="1"/>
</dbReference>
<keyword evidence="6" id="KW-1185">Reference proteome</keyword>
<dbReference type="PROSITE" id="PS50089">
    <property type="entry name" value="ZF_RING_2"/>
    <property type="match status" value="1"/>
</dbReference>
<protein>
    <recommendedName>
        <fullName evidence="4">RING-type domain-containing protein</fullName>
    </recommendedName>
</protein>
<dbReference type="EMBL" id="DS268482">
    <property type="protein sequence ID" value="EFP10078.1"/>
    <property type="molecule type" value="Genomic_DNA"/>
</dbReference>
<dbReference type="eggNOG" id="ENOG502THDM">
    <property type="taxonomic scope" value="Eukaryota"/>
</dbReference>
<dbReference type="InterPro" id="IPR001841">
    <property type="entry name" value="Znf_RING"/>
</dbReference>
<evidence type="ECO:0000259" key="4">
    <source>
        <dbReference type="PROSITE" id="PS50089"/>
    </source>
</evidence>
<dbReference type="SUPFAM" id="SSF57850">
    <property type="entry name" value="RING/U-box"/>
    <property type="match status" value="1"/>
</dbReference>
<feature type="domain" description="RING-type" evidence="4">
    <location>
        <begin position="9"/>
        <end position="52"/>
    </location>
</feature>
<keyword evidence="2" id="KW-0862">Zinc</keyword>
<accession>E3MVA5</accession>
<dbReference type="InParanoid" id="E3MVA5"/>
<dbReference type="OMA" id="CPEPKLI"/>
<evidence type="ECO:0000313" key="5">
    <source>
        <dbReference type="EMBL" id="EFP10078.1"/>
    </source>
</evidence>
<evidence type="ECO:0000256" key="1">
    <source>
        <dbReference type="ARBA" id="ARBA00022771"/>
    </source>
</evidence>
<dbReference type="AlphaFoldDB" id="E3MVA5"/>
<proteinExistence type="predicted"/>
<reference evidence="5" key="1">
    <citation type="submission" date="2007-07" db="EMBL/GenBank/DDBJ databases">
        <title>PCAP assembly of the Caenorhabditis remanei genome.</title>
        <authorList>
            <consortium name="The Caenorhabditis remanei Sequencing Consortium"/>
            <person name="Wilson R.K."/>
        </authorList>
    </citation>
    <scope>NUCLEOTIDE SEQUENCE [LARGE SCALE GENOMIC DNA]</scope>
    <source>
        <strain evidence="5">PB4641</strain>
    </source>
</reference>
<name>E3MVA5_CAERE</name>
<evidence type="ECO:0000256" key="3">
    <source>
        <dbReference type="PROSITE-ProRule" id="PRU00175"/>
    </source>
</evidence>
<evidence type="ECO:0000313" key="6">
    <source>
        <dbReference type="Proteomes" id="UP000008281"/>
    </source>
</evidence>
<dbReference type="InterPro" id="IPR013083">
    <property type="entry name" value="Znf_RING/FYVE/PHD"/>
</dbReference>
<dbReference type="OrthoDB" id="5797688at2759"/>
<evidence type="ECO:0000256" key="2">
    <source>
        <dbReference type="ARBA" id="ARBA00022833"/>
    </source>
</evidence>
<dbReference type="Proteomes" id="UP000008281">
    <property type="component" value="Unassembled WGS sequence"/>
</dbReference>
<keyword evidence="1 3" id="KW-0863">Zinc-finger</keyword>
<organism evidence="6">
    <name type="scientific">Caenorhabditis remanei</name>
    <name type="common">Caenorhabditis vulgaris</name>
    <dbReference type="NCBI Taxonomy" id="31234"/>
    <lineage>
        <taxon>Eukaryota</taxon>
        <taxon>Metazoa</taxon>
        <taxon>Ecdysozoa</taxon>
        <taxon>Nematoda</taxon>
        <taxon>Chromadorea</taxon>
        <taxon>Rhabditida</taxon>
        <taxon>Rhabditina</taxon>
        <taxon>Rhabditomorpha</taxon>
        <taxon>Rhabditoidea</taxon>
        <taxon>Rhabditidae</taxon>
        <taxon>Peloderinae</taxon>
        <taxon>Caenorhabditis</taxon>
    </lineage>
</organism>
<keyword evidence="1 3" id="KW-0479">Metal-binding</keyword>
<dbReference type="HOGENOM" id="CLU_042453_0_0_1"/>